<dbReference type="GO" id="GO:0000460">
    <property type="term" value="P:maturation of 5.8S rRNA"/>
    <property type="evidence" value="ECO:0007669"/>
    <property type="project" value="TreeGrafter"/>
</dbReference>
<evidence type="ECO:0000259" key="7">
    <source>
        <dbReference type="PROSITE" id="PS51192"/>
    </source>
</evidence>
<dbReference type="OrthoDB" id="64767at2759"/>
<dbReference type="InterPro" id="IPR016438">
    <property type="entry name" value="SKI2-like"/>
</dbReference>
<dbReference type="GO" id="GO:0005524">
    <property type="term" value="F:ATP binding"/>
    <property type="evidence" value="ECO:0007669"/>
    <property type="project" value="UniProtKB-KW"/>
</dbReference>
<keyword evidence="3" id="KW-0347">Helicase</keyword>
<dbReference type="FunFam" id="3.40.50.300:FF:000083">
    <property type="entry name" value="ATP-dependent RNA helicase DOB1"/>
    <property type="match status" value="1"/>
</dbReference>
<evidence type="ECO:0000256" key="1">
    <source>
        <dbReference type="ARBA" id="ARBA00022741"/>
    </source>
</evidence>
<comment type="caution">
    <text evidence="8">The sequence shown here is derived from an EMBL/GenBank/DDBJ whole genome shotgun (WGS) entry which is preliminary data.</text>
</comment>
<dbReference type="PROSITE" id="PS51192">
    <property type="entry name" value="HELICASE_ATP_BIND_1"/>
    <property type="match status" value="1"/>
</dbReference>
<dbReference type="PANTHER" id="PTHR12131">
    <property type="entry name" value="ATP-DEPENDENT RNA AND DNA HELICASE"/>
    <property type="match status" value="1"/>
</dbReference>
<keyword evidence="4" id="KW-0067">ATP-binding</keyword>
<dbReference type="GO" id="GO:0003724">
    <property type="term" value="F:RNA helicase activity"/>
    <property type="evidence" value="ECO:0007669"/>
    <property type="project" value="InterPro"/>
</dbReference>
<evidence type="ECO:0000256" key="5">
    <source>
        <dbReference type="SAM" id="Coils"/>
    </source>
</evidence>
<feature type="compositionally biased region" description="Polar residues" evidence="6">
    <location>
        <begin position="89"/>
        <end position="102"/>
    </location>
</feature>
<feature type="domain" description="Helicase ATP-binding" evidence="7">
    <location>
        <begin position="146"/>
        <end position="302"/>
    </location>
</feature>
<dbReference type="Pfam" id="PF08148">
    <property type="entry name" value="DSHCT"/>
    <property type="match status" value="1"/>
</dbReference>
<dbReference type="SUPFAM" id="SSF52540">
    <property type="entry name" value="P-loop containing nucleoside triphosphate hydrolases"/>
    <property type="match status" value="2"/>
</dbReference>
<dbReference type="InterPro" id="IPR025696">
    <property type="entry name" value="Beta-barrel_MTR4"/>
</dbReference>
<dbReference type="EMBL" id="BFEA01000054">
    <property type="protein sequence ID" value="GBG64761.1"/>
    <property type="molecule type" value="Genomic_DNA"/>
</dbReference>
<dbReference type="InterPro" id="IPR027417">
    <property type="entry name" value="P-loop_NTPase"/>
</dbReference>
<feature type="region of interest" description="Disordered" evidence="6">
    <location>
        <begin position="26"/>
        <end position="48"/>
    </location>
</feature>
<evidence type="ECO:0000313" key="9">
    <source>
        <dbReference type="Proteomes" id="UP000265515"/>
    </source>
</evidence>
<dbReference type="Pfam" id="PF13234">
    <property type="entry name" value="MTR4_beta-barrel"/>
    <property type="match status" value="1"/>
</dbReference>
<dbReference type="Gramene" id="GBG64761">
    <property type="protein sequence ID" value="GBG64761"/>
    <property type="gene ID" value="CBR_g46718"/>
</dbReference>
<evidence type="ECO:0000256" key="6">
    <source>
        <dbReference type="SAM" id="MobiDB-lite"/>
    </source>
</evidence>
<accession>A0A388K3Z4</accession>
<dbReference type="FunFam" id="2.40.30.300:FF:000001">
    <property type="entry name" value="Mtr4 exosome RNA helicase"/>
    <property type="match status" value="1"/>
</dbReference>
<feature type="compositionally biased region" description="Basic and acidic residues" evidence="6">
    <location>
        <begin position="38"/>
        <end position="48"/>
    </location>
</feature>
<dbReference type="Pfam" id="PF21408">
    <property type="entry name" value="MTR4-like_stalk"/>
    <property type="match status" value="1"/>
</dbReference>
<dbReference type="PIRSF" id="PIRSF005198">
    <property type="entry name" value="Antiviral_helicase_SKI2"/>
    <property type="match status" value="1"/>
</dbReference>
<dbReference type="GO" id="GO:0003723">
    <property type="term" value="F:RNA binding"/>
    <property type="evidence" value="ECO:0007669"/>
    <property type="project" value="InterPro"/>
</dbReference>
<evidence type="ECO:0000256" key="3">
    <source>
        <dbReference type="ARBA" id="ARBA00022806"/>
    </source>
</evidence>
<gene>
    <name evidence="8" type="ORF">CBR_g46718</name>
</gene>
<dbReference type="Pfam" id="PF00270">
    <property type="entry name" value="DEAD"/>
    <property type="match status" value="1"/>
</dbReference>
<dbReference type="STRING" id="69332.A0A388K3Z4"/>
<dbReference type="SMART" id="SM00487">
    <property type="entry name" value="DEXDc"/>
    <property type="match status" value="1"/>
</dbReference>
<dbReference type="Gene3D" id="3.40.50.300">
    <property type="entry name" value="P-loop containing nucleotide triphosphate hydrolases"/>
    <property type="match status" value="2"/>
</dbReference>
<dbReference type="PANTHER" id="PTHR12131:SF25">
    <property type="entry name" value="DEXH-BOX ATP-DEPENDENT RNA HELICASE DEXH9"/>
    <property type="match status" value="1"/>
</dbReference>
<feature type="coiled-coil region" evidence="5">
    <location>
        <begin position="775"/>
        <end position="802"/>
    </location>
</feature>
<dbReference type="InterPro" id="IPR011545">
    <property type="entry name" value="DEAD/DEAH_box_helicase_dom"/>
</dbReference>
<dbReference type="InterPro" id="IPR014001">
    <property type="entry name" value="Helicase_ATP-bd"/>
</dbReference>
<keyword evidence="2" id="KW-0378">Hydrolase</keyword>
<proteinExistence type="predicted"/>
<dbReference type="Proteomes" id="UP000265515">
    <property type="component" value="Unassembled WGS sequence"/>
</dbReference>
<feature type="region of interest" description="Disordered" evidence="6">
    <location>
        <begin position="76"/>
        <end position="105"/>
    </location>
</feature>
<name>A0A388K3Z4_CHABU</name>
<dbReference type="Gene3D" id="2.40.30.300">
    <property type="match status" value="1"/>
</dbReference>
<keyword evidence="1" id="KW-0547">Nucleotide-binding</keyword>
<dbReference type="GO" id="GO:0016787">
    <property type="term" value="F:hydrolase activity"/>
    <property type="evidence" value="ECO:0007669"/>
    <property type="project" value="UniProtKB-KW"/>
</dbReference>
<sequence>MKRKQEEEDGDAIANCLDSSAGAVRVKPRNSVGGHGDGIMDRGGGKAAEKMTTVMPGEAQTAVIAGGGGAAGAAIVNGNDDGGGGGGELQSTTDPTRSSTGQDAERTCTHDVVFPEGYVAPPPKPPSKEPAKKYPFTLDPFQREAIKCLEAEESVMVSAHTSAGKTVVAEYAIAMSLRNNQRVVYTSPIKALSNQKYREMCSEFMDVGLMTGDVTISPEASCLVMTTEILRSMLYNGSALLREIAWIIFDEVHYLRDKERGVVWEESIVMAPKNARFVFLSATVPNAREFAEWVAKVHGQPCHIVYTDFRPTPLQHYIFPSGGDGLYLVVDEKGTFREDNFHKAIVAMGANGARKEGERRNGKEQKVAFDEKSDIFKITKMIMQRQYDPVIVFSFSKKDCEALATQMSKLDLNDQDEKKLVEGIFWNAMDILSEDDKKLPQVTTMLPLLRRGIGIHHSGLLPILKEVIEILFQEGLLKMRCWISMYFRREACSAFYLNYTLVLNQLRCEESDPEKLIRQSYRQFQADRGLPALKRKIEEMEEELSNFAIQEEAEVKEYYTLREQERKLKQDIRDVVLAPKNALPFLQPGRIARIYVDHNAVKDAREIPGEESTAWGVIVNFEKNPTKQQKQEDAQDGAMVLASSQQYIVDMVVHCALDGGDSDTRSGRKKIAKPVPHGQKGEPVVVALPLSQIEALSSVRVYIPKDLRPLENREHVSKILREVFQRFPNGLQLLDPEEDMQVDAKVYRKAVRRLEMVEGMLAGHRLSSSPTLRKRLRQVMEKEDLEKRIKLAKRELRSVQTLILNDELKARKRVLRRLGYTNSDDIVQLKGRVACEISSADELVVTELIFNGVFKDLTVDQIVAMISCFVWRERSSSASGRLPRLRDELAVPLNLLRDSARRVGKVAAECKIMKLTEAFEGSLIRAFRRVEEVLGQMAAASKSFGETELQAKFELASAQIKRDIVFAASLYL</sequence>
<dbReference type="OMA" id="IMLKNYN"/>
<dbReference type="GO" id="GO:0005634">
    <property type="term" value="C:nucleus"/>
    <property type="evidence" value="ECO:0007669"/>
    <property type="project" value="TreeGrafter"/>
</dbReference>
<dbReference type="InterPro" id="IPR048392">
    <property type="entry name" value="MTR4-like_stalk"/>
</dbReference>
<keyword evidence="5" id="KW-0175">Coiled coil</keyword>
<dbReference type="AlphaFoldDB" id="A0A388K3Z4"/>
<dbReference type="GO" id="GO:0006401">
    <property type="term" value="P:RNA catabolic process"/>
    <property type="evidence" value="ECO:0007669"/>
    <property type="project" value="InterPro"/>
</dbReference>
<keyword evidence="9" id="KW-1185">Reference proteome</keyword>
<dbReference type="SMART" id="SM01142">
    <property type="entry name" value="DSHCT"/>
    <property type="match status" value="1"/>
</dbReference>
<evidence type="ECO:0000313" key="8">
    <source>
        <dbReference type="EMBL" id="GBG64761.1"/>
    </source>
</evidence>
<evidence type="ECO:0000256" key="4">
    <source>
        <dbReference type="ARBA" id="ARBA00022840"/>
    </source>
</evidence>
<evidence type="ECO:0000256" key="2">
    <source>
        <dbReference type="ARBA" id="ARBA00022801"/>
    </source>
</evidence>
<organism evidence="8 9">
    <name type="scientific">Chara braunii</name>
    <name type="common">Braun's stonewort</name>
    <dbReference type="NCBI Taxonomy" id="69332"/>
    <lineage>
        <taxon>Eukaryota</taxon>
        <taxon>Viridiplantae</taxon>
        <taxon>Streptophyta</taxon>
        <taxon>Charophyceae</taxon>
        <taxon>Charales</taxon>
        <taxon>Characeae</taxon>
        <taxon>Chara</taxon>
    </lineage>
</organism>
<dbReference type="InterPro" id="IPR050699">
    <property type="entry name" value="RNA-DNA_Helicase"/>
</dbReference>
<protein>
    <recommendedName>
        <fullName evidence="7">Helicase ATP-binding domain-containing protein</fullName>
    </recommendedName>
</protein>
<dbReference type="Gene3D" id="1.10.3380.30">
    <property type="match status" value="2"/>
</dbReference>
<feature type="coiled-coil region" evidence="5">
    <location>
        <begin position="530"/>
        <end position="557"/>
    </location>
</feature>
<reference evidence="8 9" key="1">
    <citation type="journal article" date="2018" name="Cell">
        <title>The Chara Genome: Secondary Complexity and Implications for Plant Terrestrialization.</title>
        <authorList>
            <person name="Nishiyama T."/>
            <person name="Sakayama H."/>
            <person name="Vries J.D."/>
            <person name="Buschmann H."/>
            <person name="Saint-Marcoux D."/>
            <person name="Ullrich K.K."/>
            <person name="Haas F.B."/>
            <person name="Vanderstraeten L."/>
            <person name="Becker D."/>
            <person name="Lang D."/>
            <person name="Vosolsobe S."/>
            <person name="Rombauts S."/>
            <person name="Wilhelmsson P.K.I."/>
            <person name="Janitza P."/>
            <person name="Kern R."/>
            <person name="Heyl A."/>
            <person name="Rumpler F."/>
            <person name="Villalobos L.I.A.C."/>
            <person name="Clay J.M."/>
            <person name="Skokan R."/>
            <person name="Toyoda A."/>
            <person name="Suzuki Y."/>
            <person name="Kagoshima H."/>
            <person name="Schijlen E."/>
            <person name="Tajeshwar N."/>
            <person name="Catarino B."/>
            <person name="Hetherington A.J."/>
            <person name="Saltykova A."/>
            <person name="Bonnot C."/>
            <person name="Breuninger H."/>
            <person name="Symeonidi A."/>
            <person name="Radhakrishnan G.V."/>
            <person name="Van Nieuwerburgh F."/>
            <person name="Deforce D."/>
            <person name="Chang C."/>
            <person name="Karol K.G."/>
            <person name="Hedrich R."/>
            <person name="Ulvskov P."/>
            <person name="Glockner G."/>
            <person name="Delwiche C.F."/>
            <person name="Petrasek J."/>
            <person name="Van de Peer Y."/>
            <person name="Friml J."/>
            <person name="Beilby M."/>
            <person name="Dolan L."/>
            <person name="Kohara Y."/>
            <person name="Sugano S."/>
            <person name="Fujiyama A."/>
            <person name="Delaux P.-M."/>
            <person name="Quint M."/>
            <person name="TheiBen G."/>
            <person name="Hagemann M."/>
            <person name="Harholt J."/>
            <person name="Dunand C."/>
            <person name="Zachgo S."/>
            <person name="Langdale J."/>
            <person name="Maumus F."/>
            <person name="Straeten D.V.D."/>
            <person name="Gould S.B."/>
            <person name="Rensing S.A."/>
        </authorList>
    </citation>
    <scope>NUCLEOTIDE SEQUENCE [LARGE SCALE GENOMIC DNA]</scope>
    <source>
        <strain evidence="8 9">S276</strain>
    </source>
</reference>
<dbReference type="InterPro" id="IPR012961">
    <property type="entry name" value="Ski2/MTR4_C"/>
</dbReference>